<feature type="non-terminal residue" evidence="1">
    <location>
        <position position="1"/>
    </location>
</feature>
<sequence length="216" mass="24156">EFTFLLEDYLRQHGLREQTEIVYLSALSRVFPIENIANFADPLLHERGIRTELRFTPSAIDAPAKVIRSAEGAALPYDLLVLVPPHRGAQIVCEAGLGDTLGWVPTDRETLQCTLDPNIYAVGDAADLPISKSGSAAHFGAKVVANRIIAELLHRHELPRYTGEVMCFIETGQGQASQVVFDYNHPPQLPAPNQLYHYEKTLFNRFYWYLVPNGVV</sequence>
<dbReference type="EMBL" id="LJCR01003205">
    <property type="protein sequence ID" value="KPV47820.1"/>
    <property type="molecule type" value="Genomic_DNA"/>
</dbReference>
<dbReference type="Proteomes" id="UP000050509">
    <property type="component" value="Unassembled WGS sequence"/>
</dbReference>
<proteinExistence type="predicted"/>
<dbReference type="InterPro" id="IPR052541">
    <property type="entry name" value="SQRD"/>
</dbReference>
<dbReference type="SUPFAM" id="SSF51905">
    <property type="entry name" value="FAD/NAD(P)-binding domain"/>
    <property type="match status" value="2"/>
</dbReference>
<reference evidence="1 2" key="1">
    <citation type="submission" date="2015-09" db="EMBL/GenBank/DDBJ databases">
        <title>Draft genome sequence of Kouleothrix aurantiaca JCM 19913.</title>
        <authorList>
            <person name="Hemp J."/>
        </authorList>
    </citation>
    <scope>NUCLEOTIDE SEQUENCE [LARGE SCALE GENOMIC DNA]</scope>
    <source>
        <strain evidence="1 2">COM-B</strain>
    </source>
</reference>
<dbReference type="PANTHER" id="PTHR43755">
    <property type="match status" value="1"/>
</dbReference>
<evidence type="ECO:0000313" key="2">
    <source>
        <dbReference type="Proteomes" id="UP000050509"/>
    </source>
</evidence>
<keyword evidence="2" id="KW-1185">Reference proteome</keyword>
<dbReference type="InterPro" id="IPR036188">
    <property type="entry name" value="FAD/NAD-bd_sf"/>
</dbReference>
<protein>
    <submittedName>
        <fullName evidence="1">Pyridine nucleotide-disulfide oxidoreductase</fullName>
    </submittedName>
</protein>
<dbReference type="AlphaFoldDB" id="A0A0P9H1C6"/>
<name>A0A0P9H1C6_9CHLR</name>
<organism evidence="1 2">
    <name type="scientific">Kouleothrix aurantiaca</name>
    <dbReference type="NCBI Taxonomy" id="186479"/>
    <lineage>
        <taxon>Bacteria</taxon>
        <taxon>Bacillati</taxon>
        <taxon>Chloroflexota</taxon>
        <taxon>Chloroflexia</taxon>
        <taxon>Chloroflexales</taxon>
        <taxon>Roseiflexineae</taxon>
        <taxon>Roseiflexaceae</taxon>
        <taxon>Kouleothrix</taxon>
    </lineage>
</organism>
<gene>
    <name evidence="1" type="ORF">SE17_41380</name>
</gene>
<comment type="caution">
    <text evidence="1">The sequence shown here is derived from an EMBL/GenBank/DDBJ whole genome shotgun (WGS) entry which is preliminary data.</text>
</comment>
<accession>A0A0P9H1C6</accession>
<evidence type="ECO:0000313" key="1">
    <source>
        <dbReference type="EMBL" id="KPV47820.1"/>
    </source>
</evidence>
<dbReference type="PANTHER" id="PTHR43755:SF1">
    <property type="entry name" value="FAD-DEPENDENT PYRIDINE NUCLEOTIDE-DISULPHIDE OXIDOREDUCTASE"/>
    <property type="match status" value="1"/>
</dbReference>
<dbReference type="Gene3D" id="3.50.50.100">
    <property type="match status" value="1"/>
</dbReference>